<feature type="compositionally biased region" description="Basic and acidic residues" evidence="2">
    <location>
        <begin position="951"/>
        <end position="984"/>
    </location>
</feature>
<keyword evidence="3" id="KW-0472">Membrane</keyword>
<dbReference type="Proteomes" id="UP001143543">
    <property type="component" value="Unassembled WGS sequence"/>
</dbReference>
<keyword evidence="3" id="KW-0812">Transmembrane</keyword>
<evidence type="ECO:0000313" key="4">
    <source>
        <dbReference type="EMBL" id="GLB48167.1"/>
    </source>
</evidence>
<evidence type="ECO:0000256" key="1">
    <source>
        <dbReference type="SAM" id="Coils"/>
    </source>
</evidence>
<feature type="region of interest" description="Disordered" evidence="2">
    <location>
        <begin position="701"/>
        <end position="782"/>
    </location>
</feature>
<accession>A0ABQ5MFJ2</accession>
<feature type="transmembrane region" description="Helical" evidence="3">
    <location>
        <begin position="157"/>
        <end position="177"/>
    </location>
</feature>
<feature type="compositionally biased region" description="Polar residues" evidence="2">
    <location>
        <begin position="1089"/>
        <end position="1098"/>
    </location>
</feature>
<keyword evidence="3" id="KW-1133">Transmembrane helix</keyword>
<keyword evidence="1" id="KW-0175">Coiled coil</keyword>
<organism evidence="4 5">
    <name type="scientific">Neptunitalea lumnitzerae</name>
    <dbReference type="NCBI Taxonomy" id="2965509"/>
    <lineage>
        <taxon>Bacteria</taxon>
        <taxon>Pseudomonadati</taxon>
        <taxon>Bacteroidota</taxon>
        <taxon>Flavobacteriia</taxon>
        <taxon>Flavobacteriales</taxon>
        <taxon>Flavobacteriaceae</taxon>
        <taxon>Neptunitalea</taxon>
    </lineage>
</organism>
<feature type="region of interest" description="Disordered" evidence="2">
    <location>
        <begin position="662"/>
        <end position="687"/>
    </location>
</feature>
<feature type="compositionally biased region" description="Basic residues" evidence="2">
    <location>
        <begin position="753"/>
        <end position="766"/>
    </location>
</feature>
<evidence type="ECO:0000256" key="2">
    <source>
        <dbReference type="SAM" id="MobiDB-lite"/>
    </source>
</evidence>
<evidence type="ECO:0000313" key="5">
    <source>
        <dbReference type="Proteomes" id="UP001143543"/>
    </source>
</evidence>
<keyword evidence="5" id="KW-1185">Reference proteome</keyword>
<feature type="compositionally biased region" description="Basic and acidic residues" evidence="2">
    <location>
        <begin position="701"/>
        <end position="748"/>
    </location>
</feature>
<feature type="compositionally biased region" description="Gly residues" evidence="2">
    <location>
        <begin position="989"/>
        <end position="1000"/>
    </location>
</feature>
<comment type="caution">
    <text evidence="4">The sequence shown here is derived from an EMBL/GenBank/DDBJ whole genome shotgun (WGS) entry which is preliminary data.</text>
</comment>
<reference evidence="4" key="1">
    <citation type="submission" date="2022-07" db="EMBL/GenBank/DDBJ databases">
        <title>Taxonomy of Novel Oxalotrophic and Methylotrophic Bacteria.</title>
        <authorList>
            <person name="Sahin N."/>
            <person name="Tani A."/>
        </authorList>
    </citation>
    <scope>NUCLEOTIDE SEQUENCE</scope>
    <source>
        <strain evidence="4">Y10</strain>
    </source>
</reference>
<feature type="coiled-coil region" evidence="1">
    <location>
        <begin position="1010"/>
        <end position="1053"/>
    </location>
</feature>
<evidence type="ECO:0000256" key="3">
    <source>
        <dbReference type="SAM" id="Phobius"/>
    </source>
</evidence>
<dbReference type="EMBL" id="BRVO01000001">
    <property type="protein sequence ID" value="GLB48167.1"/>
    <property type="molecule type" value="Genomic_DNA"/>
</dbReference>
<name>A0ABQ5MFJ2_9FLAO</name>
<protein>
    <submittedName>
        <fullName evidence="4">ATPase</fullName>
    </submittedName>
</protein>
<sequence>MEYSSYNTIKNKLNQFIQKFYMNELIKGIILFLAIGLCYFIFTLLVEHFLWLSSTVRMILFWVFIGVELFLFVKFIGIPIAYLLKLKRGIDNNQASKLIGAHFTEVDDKLVNLVQLAEDKNTSELLLASIDQKSMELSPIPFQSAINFKSSFKYAKYLLIPAIIILIIVSIGSFNWFTDSYTRVVNYSTYYEPPAPYSFNILNKTMNVEEGKPYMLSVKLIGDVLPDNVIVNYEGQEYFMKRTSVDMYEYTFTGLKKDTNFYLESNAVVSREYKLHVVAVPVVLNFSMSLDYPSYTGKEDEVIKSTGNALIPEGTKVSWKLETTATDEVLYKDTDTVISFEKDGTSFQFQKQLFQDSRYELSTNNEAVKTYESFNYSLNVLKDENPSIRIEYVKDSAVVPTYVVKGSVTDDYGISKTNLVYYNVNNPDDVHRVQLSGNVGNVTEFVSVFPDTIKLSQGTSYEFYYETYDNDPFHGHKRATSKVLSYDALSDNQISNELLKKQESNIKSLDAKVEKSKENSKELDQISQLQKEKKQLSYSDKEKVQNYLQKEQQEAKDFEKLTQELKENLEKFKQENNLDKETDKYLEERLERLQKKMEEEQKMLEEMEKYLDELSNEEMSKKLEEFKKEKNKASRDTKQMLELVKRYYVAQKTDMLGKELEELSKKQEALSEKSKDENTIEKQQEINEEFDKLSKELDELKKENEGLKKPMDIPVDKKDSDEVKKDQQEATENLEKSESDPNTEKQDGASKSAQKKQKSAAQKMKKMSSAMQGSLSSPGGEQMQEDIEMLRQILDNLLFVSEEQEYIEAQLSKYATTSGGFSKHLIRQQELKVMFEHVDDSLFALASRQPMISVKINDEIEEVYFNMDKSLETLAENNIYQGLSSQQYSLTHINNLADLLSDALNNMQMMMQMQASGSGQGNMPSPGQQLQDMIMSQQEMNAKMQGQMGGKDGEGKGKGEQKEGEGEKKDGKGKNGEKPGKEGKPGASGENGNGGNGGGEMSPEQVYEIYKQQQLLRQELEKQLEGKLTQEQRKNTQNTIRQMENVEEELLTRGITESVFKKMKMIEQQLIKLENAAFEQGQKEERESNTNTRDYNGNNENIERLKEYFEQVEILNRQVLPLRQFYKEKVNQYIKSND</sequence>
<feature type="region of interest" description="Disordered" evidence="2">
    <location>
        <begin position="942"/>
        <end position="1002"/>
    </location>
</feature>
<gene>
    <name evidence="4" type="ORF">Y10_05350</name>
</gene>
<feature type="transmembrane region" description="Helical" evidence="3">
    <location>
        <begin position="29"/>
        <end position="53"/>
    </location>
</feature>
<proteinExistence type="predicted"/>
<feature type="region of interest" description="Disordered" evidence="2">
    <location>
        <begin position="1079"/>
        <end position="1098"/>
    </location>
</feature>
<feature type="transmembrane region" description="Helical" evidence="3">
    <location>
        <begin position="59"/>
        <end position="84"/>
    </location>
</feature>